<gene>
    <name evidence="2" type="ORF">OLEA9_A072718</name>
</gene>
<dbReference type="OrthoDB" id="552995at2759"/>
<dbReference type="Gramene" id="OE9A072718T2">
    <property type="protein sequence ID" value="OE9A072718C2"/>
    <property type="gene ID" value="OE9A072718"/>
</dbReference>
<feature type="compositionally biased region" description="Basic residues" evidence="1">
    <location>
        <begin position="209"/>
        <end position="241"/>
    </location>
</feature>
<evidence type="ECO:0000256" key="1">
    <source>
        <dbReference type="SAM" id="MobiDB-lite"/>
    </source>
</evidence>
<feature type="region of interest" description="Disordered" evidence="1">
    <location>
        <begin position="152"/>
        <end position="249"/>
    </location>
</feature>
<sequence>MDLETENRIAAILLKEGAELRRQAEKEGVHAYVGKPTVRSRPNSRFLSATVLGVQQANRAVEVNEMWQLRQKELELDNRLRGTRNESKGGSGRGVSNPSGSTSRECYNNESHASASCSTKKRATRESHPIKDDGLRDDEIEEFLHARIKRGRGAVGSRMDENGPYLPSSSNSKQKESEYHDAELRKNHILLGPEKSYSLESDDESSVDKKKRAKMSGSSKHHSKKHKSKEKSKHKKRKRRDERKSRHDK</sequence>
<dbReference type="PANTHER" id="PTHR34684:SF1">
    <property type="entry name" value="OS08G0192200 PROTEIN"/>
    <property type="match status" value="1"/>
</dbReference>
<feature type="compositionally biased region" description="Polar residues" evidence="1">
    <location>
        <begin position="94"/>
        <end position="118"/>
    </location>
</feature>
<feature type="region of interest" description="Disordered" evidence="1">
    <location>
        <begin position="78"/>
        <end position="136"/>
    </location>
</feature>
<feature type="compositionally biased region" description="Basic and acidic residues" evidence="1">
    <location>
        <begin position="124"/>
        <end position="134"/>
    </location>
</feature>
<reference evidence="2 3" key="1">
    <citation type="submission" date="2019-12" db="EMBL/GenBank/DDBJ databases">
        <authorList>
            <person name="Alioto T."/>
            <person name="Alioto T."/>
            <person name="Gomez Garrido J."/>
        </authorList>
    </citation>
    <scope>NUCLEOTIDE SEQUENCE [LARGE SCALE GENOMIC DNA]</scope>
</reference>
<evidence type="ECO:0000313" key="2">
    <source>
        <dbReference type="EMBL" id="CAA2971167.1"/>
    </source>
</evidence>
<protein>
    <submittedName>
        <fullName evidence="2">Nucleolar 58-like</fullName>
    </submittedName>
</protein>
<keyword evidence="3" id="KW-1185">Reference proteome</keyword>
<accession>A0A8S0QZ37</accession>
<name>A0A8S0QZ37_OLEEU</name>
<dbReference type="AlphaFoldDB" id="A0A8S0QZ37"/>
<proteinExistence type="predicted"/>
<dbReference type="Gramene" id="OE9A072718T1">
    <property type="protein sequence ID" value="OE9A072718C1"/>
    <property type="gene ID" value="OE9A072718"/>
</dbReference>
<dbReference type="Proteomes" id="UP000594638">
    <property type="component" value="Unassembled WGS sequence"/>
</dbReference>
<organism evidence="2 3">
    <name type="scientific">Olea europaea subsp. europaea</name>
    <dbReference type="NCBI Taxonomy" id="158383"/>
    <lineage>
        <taxon>Eukaryota</taxon>
        <taxon>Viridiplantae</taxon>
        <taxon>Streptophyta</taxon>
        <taxon>Embryophyta</taxon>
        <taxon>Tracheophyta</taxon>
        <taxon>Spermatophyta</taxon>
        <taxon>Magnoliopsida</taxon>
        <taxon>eudicotyledons</taxon>
        <taxon>Gunneridae</taxon>
        <taxon>Pentapetalae</taxon>
        <taxon>asterids</taxon>
        <taxon>lamiids</taxon>
        <taxon>Lamiales</taxon>
        <taxon>Oleaceae</taxon>
        <taxon>Oleeae</taxon>
        <taxon>Olea</taxon>
    </lineage>
</organism>
<feature type="compositionally biased region" description="Basic and acidic residues" evidence="1">
    <location>
        <begin position="78"/>
        <end position="87"/>
    </location>
</feature>
<evidence type="ECO:0000313" key="3">
    <source>
        <dbReference type="Proteomes" id="UP000594638"/>
    </source>
</evidence>
<feature type="compositionally biased region" description="Basic and acidic residues" evidence="1">
    <location>
        <begin position="173"/>
        <end position="186"/>
    </location>
</feature>
<dbReference type="EMBL" id="CACTIH010001999">
    <property type="protein sequence ID" value="CAA2971167.1"/>
    <property type="molecule type" value="Genomic_DNA"/>
</dbReference>
<dbReference type="PANTHER" id="PTHR34684">
    <property type="entry name" value="OS08G0192200 PROTEIN"/>
    <property type="match status" value="1"/>
</dbReference>
<comment type="caution">
    <text evidence="2">The sequence shown here is derived from an EMBL/GenBank/DDBJ whole genome shotgun (WGS) entry which is preliminary data.</text>
</comment>